<organism evidence="3 4">
    <name type="scientific">Tsukamurella pseudospumae</name>
    <dbReference type="NCBI Taxonomy" id="239498"/>
    <lineage>
        <taxon>Bacteria</taxon>
        <taxon>Bacillati</taxon>
        <taxon>Actinomycetota</taxon>
        <taxon>Actinomycetes</taxon>
        <taxon>Mycobacteriales</taxon>
        <taxon>Tsukamurellaceae</taxon>
        <taxon>Tsukamurella</taxon>
    </lineage>
</organism>
<comment type="caution">
    <text evidence="3">The sequence shown here is derived from an EMBL/GenBank/DDBJ whole genome shotgun (WGS) entry which is preliminary data.</text>
</comment>
<dbReference type="AlphaFoldDB" id="A0A138AIZ8"/>
<reference evidence="2 5" key="2">
    <citation type="submission" date="2016-02" db="EMBL/GenBank/DDBJ databases">
        <authorList>
            <person name="Teng J.L."/>
            <person name="Tang Y."/>
            <person name="Huang Y."/>
            <person name="Guo F."/>
            <person name="Wei W."/>
            <person name="Chen J.H."/>
            <person name="Wong S.Y."/>
            <person name="Lau S.K."/>
            <person name="Woo P.C."/>
        </authorList>
    </citation>
    <scope>NUCLEOTIDE SEQUENCE [LARGE SCALE GENOMIC DNA]</scope>
    <source>
        <strain evidence="2 5">JCM 13375</strain>
    </source>
</reference>
<dbReference type="RefSeq" id="WP_068571477.1">
    <property type="nucleotide sequence ID" value="NZ_LSRE01000020.1"/>
</dbReference>
<evidence type="ECO:0000313" key="3">
    <source>
        <dbReference type="EMBL" id="KXP10443.1"/>
    </source>
</evidence>
<dbReference type="Pfam" id="PF01370">
    <property type="entry name" value="Epimerase"/>
    <property type="match status" value="1"/>
</dbReference>
<evidence type="ECO:0000313" key="2">
    <source>
        <dbReference type="EMBL" id="KXO96171.1"/>
    </source>
</evidence>
<dbReference type="Proteomes" id="UP000070258">
    <property type="component" value="Unassembled WGS sequence"/>
</dbReference>
<accession>A0A138AIZ8</accession>
<dbReference type="PANTHER" id="PTHR48079">
    <property type="entry name" value="PROTEIN YEEZ"/>
    <property type="match status" value="1"/>
</dbReference>
<feature type="domain" description="NAD-dependent epimerase/dehydratase" evidence="1">
    <location>
        <begin position="4"/>
        <end position="218"/>
    </location>
</feature>
<dbReference type="InterPro" id="IPR001509">
    <property type="entry name" value="Epimerase_deHydtase"/>
</dbReference>
<dbReference type="GO" id="GO:0004029">
    <property type="term" value="F:aldehyde dehydrogenase (NAD+) activity"/>
    <property type="evidence" value="ECO:0007669"/>
    <property type="project" value="TreeGrafter"/>
</dbReference>
<dbReference type="InterPro" id="IPR051783">
    <property type="entry name" value="NAD(P)-dependent_oxidoreduct"/>
</dbReference>
<dbReference type="InterPro" id="IPR036291">
    <property type="entry name" value="NAD(P)-bd_dom_sf"/>
</dbReference>
<dbReference type="GO" id="GO:0005737">
    <property type="term" value="C:cytoplasm"/>
    <property type="evidence" value="ECO:0007669"/>
    <property type="project" value="TreeGrafter"/>
</dbReference>
<dbReference type="EMBL" id="LSRE01000020">
    <property type="protein sequence ID" value="KXO96171.1"/>
    <property type="molecule type" value="Genomic_DNA"/>
</dbReference>
<reference evidence="4" key="3">
    <citation type="submission" date="2016-02" db="EMBL/GenBank/DDBJ databases">
        <authorList>
            <person name="Wen L."/>
            <person name="He K."/>
            <person name="Yang H."/>
        </authorList>
    </citation>
    <scope>NUCLEOTIDE SEQUENCE [LARGE SCALE GENOMIC DNA]</scope>
    <source>
        <strain evidence="4">JCM 15929</strain>
    </source>
</reference>
<dbReference type="Gene3D" id="3.40.50.720">
    <property type="entry name" value="NAD(P)-binding Rossmann-like Domain"/>
    <property type="match status" value="1"/>
</dbReference>
<protein>
    <recommendedName>
        <fullName evidence="1">NAD-dependent epimerase/dehydratase domain-containing protein</fullName>
    </recommendedName>
</protein>
<dbReference type="STRING" id="239498.AXK60_08355"/>
<dbReference type="SUPFAM" id="SSF51735">
    <property type="entry name" value="NAD(P)-binding Rossmann-fold domains"/>
    <property type="match status" value="1"/>
</dbReference>
<evidence type="ECO:0000313" key="5">
    <source>
        <dbReference type="Proteomes" id="UP000070409"/>
    </source>
</evidence>
<dbReference type="EMBL" id="LSRF01000033">
    <property type="protein sequence ID" value="KXP10443.1"/>
    <property type="molecule type" value="Genomic_DNA"/>
</dbReference>
<dbReference type="Proteomes" id="UP000070409">
    <property type="component" value="Unassembled WGS sequence"/>
</dbReference>
<evidence type="ECO:0000313" key="4">
    <source>
        <dbReference type="Proteomes" id="UP000070258"/>
    </source>
</evidence>
<gene>
    <name evidence="3" type="ORF">AXK60_08355</name>
    <name evidence="2" type="ORF">AXK61_23370</name>
</gene>
<dbReference type="PANTHER" id="PTHR48079:SF6">
    <property type="entry name" value="NAD(P)-BINDING DOMAIN-CONTAINING PROTEIN-RELATED"/>
    <property type="match status" value="1"/>
</dbReference>
<keyword evidence="5" id="KW-1185">Reference proteome</keyword>
<evidence type="ECO:0000259" key="1">
    <source>
        <dbReference type="Pfam" id="PF01370"/>
    </source>
</evidence>
<reference evidence="3" key="1">
    <citation type="submission" date="2016-02" db="EMBL/GenBank/DDBJ databases">
        <authorList>
            <person name="Teng J.L."/>
            <person name="Yang Y."/>
            <person name="Huang Y."/>
            <person name="Guo F."/>
            <person name="Wei W."/>
            <person name="Chen J.H."/>
            <person name="Wong S.Y."/>
            <person name="Lau S.K."/>
            <person name="Woo P.C."/>
        </authorList>
    </citation>
    <scope>NUCLEOTIDE SEQUENCE</scope>
    <source>
        <strain evidence="3">JCM 15929</strain>
    </source>
</reference>
<proteinExistence type="predicted"/>
<sequence>MQYFVIGGSGYIGSAVCARLMADGHELVGLARSETSAARLAEAGVRPVRGSLADTGLLAEQAAATDGVIQISTGGFLTQALETVDQSINATRTLIDALDDGKLYLWTSGVGAWMDTGSLQPDRVVTEADPMTPAYYYAHLRDVQLSVLGESRLRGVVIAPGQVYGRDGGYIGPIARQFNGVRAHGVAYAVAPGDNACTFVHVDDLADLYALAVGDPEARGLYFGAVDTVTAMDIAHAVSRASGLGGEVVLVNHGEMRELNGRANEFDFFVNARASSAHAMTALGWNPHRPGVIEELGALPQPLDLQTVYPSPTHHASAARVKL</sequence>
<name>A0A138AIZ8_9ACTN</name>